<dbReference type="Proteomes" id="UP001304671">
    <property type="component" value="Unassembled WGS sequence"/>
</dbReference>
<proteinExistence type="predicted"/>
<reference evidence="1 2" key="1">
    <citation type="submission" date="2023-12" db="EMBL/GenBank/DDBJ databases">
        <title>Novel species of the genus Arcicella isolated from rivers.</title>
        <authorList>
            <person name="Lu H."/>
        </authorList>
    </citation>
    <scope>NUCLEOTIDE SEQUENCE [LARGE SCALE GENOMIC DNA]</scope>
    <source>
        <strain evidence="1 2">LMG 21963</strain>
    </source>
</reference>
<accession>A0ABU5QN38</accession>
<evidence type="ECO:0000313" key="2">
    <source>
        <dbReference type="Proteomes" id="UP001304671"/>
    </source>
</evidence>
<gene>
    <name evidence="1" type="ORF">VB264_11865</name>
</gene>
<protein>
    <recommendedName>
        <fullName evidence="3">CHAT domain-containing protein</fullName>
    </recommendedName>
</protein>
<sequence length="204" mass="23509">MVKVILAYDEDNYTLGQYFAYCYSDISQYFDGLQHGIVEIKGRILNSAYIDFELAKYEEIPFIFIAYSHGTNVSLISDEEYLGISSNLKPFSNSFIYTFSCSSGHTLGNHLIQNGARVFIGYNKEIHIITTYQQIFAECANEGMKHFLSGDNIKLAFQKMKERHNQEIDNIYSKNSLVASTIRKNRDALIMRGHQSNWDITHFH</sequence>
<evidence type="ECO:0008006" key="3">
    <source>
        <dbReference type="Google" id="ProtNLM"/>
    </source>
</evidence>
<comment type="caution">
    <text evidence="1">The sequence shown here is derived from an EMBL/GenBank/DDBJ whole genome shotgun (WGS) entry which is preliminary data.</text>
</comment>
<keyword evidence="2" id="KW-1185">Reference proteome</keyword>
<evidence type="ECO:0000313" key="1">
    <source>
        <dbReference type="EMBL" id="MEA5258481.1"/>
    </source>
</evidence>
<name>A0ABU5QN38_9BACT</name>
<dbReference type="EMBL" id="JAYFUL010000017">
    <property type="protein sequence ID" value="MEA5258481.1"/>
    <property type="molecule type" value="Genomic_DNA"/>
</dbReference>
<organism evidence="1 2">
    <name type="scientific">Arcicella aquatica</name>
    <dbReference type="NCBI Taxonomy" id="217141"/>
    <lineage>
        <taxon>Bacteria</taxon>
        <taxon>Pseudomonadati</taxon>
        <taxon>Bacteroidota</taxon>
        <taxon>Cytophagia</taxon>
        <taxon>Cytophagales</taxon>
        <taxon>Flectobacillaceae</taxon>
        <taxon>Arcicella</taxon>
    </lineage>
</organism>
<dbReference type="RefSeq" id="WP_323249609.1">
    <property type="nucleotide sequence ID" value="NZ_JAYFUL010000017.1"/>
</dbReference>